<dbReference type="InParanoid" id="Q02CR6"/>
<accession>Q02CR6</accession>
<proteinExistence type="predicted"/>
<dbReference type="Gene3D" id="1.25.40.10">
    <property type="entry name" value="Tetratricopeptide repeat domain"/>
    <property type="match status" value="1"/>
</dbReference>
<dbReference type="Pfam" id="PF13181">
    <property type="entry name" value="TPR_8"/>
    <property type="match status" value="2"/>
</dbReference>
<dbReference type="HOGENOM" id="CLU_146069_0_1_0"/>
<sequence length="104" mass="11641">MSSPRLEILKSMVEQNPTDSFARYGLAMEYRNSGDLQSAMAEFRTLMSVNPDYSPAYFHGGQTLERMGLLDEAREVYTKGVEVTVRTGNEHARSEMQGALDMLG</sequence>
<protein>
    <submittedName>
        <fullName evidence="2">Uncharacterized protein</fullName>
    </submittedName>
</protein>
<reference evidence="2" key="1">
    <citation type="submission" date="2006-10" db="EMBL/GenBank/DDBJ databases">
        <title>Complete sequence of Solibacter usitatus Ellin6076.</title>
        <authorList>
            <consortium name="US DOE Joint Genome Institute"/>
            <person name="Copeland A."/>
            <person name="Lucas S."/>
            <person name="Lapidus A."/>
            <person name="Barry K."/>
            <person name="Detter J.C."/>
            <person name="Glavina del Rio T."/>
            <person name="Hammon N."/>
            <person name="Israni S."/>
            <person name="Dalin E."/>
            <person name="Tice H."/>
            <person name="Pitluck S."/>
            <person name="Thompson L.S."/>
            <person name="Brettin T."/>
            <person name="Bruce D."/>
            <person name="Han C."/>
            <person name="Tapia R."/>
            <person name="Gilna P."/>
            <person name="Schmutz J."/>
            <person name="Larimer F."/>
            <person name="Land M."/>
            <person name="Hauser L."/>
            <person name="Kyrpides N."/>
            <person name="Mikhailova N."/>
            <person name="Janssen P.H."/>
            <person name="Kuske C.R."/>
            <person name="Richardson P."/>
        </authorList>
    </citation>
    <scope>NUCLEOTIDE SEQUENCE</scope>
    <source>
        <strain evidence="2">Ellin6076</strain>
    </source>
</reference>
<feature type="repeat" description="TPR" evidence="1">
    <location>
        <begin position="20"/>
        <end position="53"/>
    </location>
</feature>
<dbReference type="PROSITE" id="PS50005">
    <property type="entry name" value="TPR"/>
    <property type="match status" value="1"/>
</dbReference>
<name>Q02CR6_SOLUE</name>
<dbReference type="AlphaFoldDB" id="Q02CR6"/>
<evidence type="ECO:0000256" key="1">
    <source>
        <dbReference type="PROSITE-ProRule" id="PRU00339"/>
    </source>
</evidence>
<gene>
    <name evidence="2" type="ordered locus">Acid_0135</name>
</gene>
<dbReference type="OrthoDB" id="5521562at2"/>
<evidence type="ECO:0000313" key="2">
    <source>
        <dbReference type="EMBL" id="ABJ81150.1"/>
    </source>
</evidence>
<organism evidence="2">
    <name type="scientific">Solibacter usitatus (strain Ellin6076)</name>
    <dbReference type="NCBI Taxonomy" id="234267"/>
    <lineage>
        <taxon>Bacteria</taxon>
        <taxon>Pseudomonadati</taxon>
        <taxon>Acidobacteriota</taxon>
        <taxon>Terriglobia</taxon>
        <taxon>Bryobacterales</taxon>
        <taxon>Solibacteraceae</taxon>
        <taxon>Candidatus Solibacter</taxon>
    </lineage>
</organism>
<dbReference type="InterPro" id="IPR019734">
    <property type="entry name" value="TPR_rpt"/>
</dbReference>
<dbReference type="STRING" id="234267.Acid_0135"/>
<keyword evidence="1" id="KW-0802">TPR repeat</keyword>
<dbReference type="SUPFAM" id="SSF48452">
    <property type="entry name" value="TPR-like"/>
    <property type="match status" value="1"/>
</dbReference>
<dbReference type="eggNOG" id="COG0457">
    <property type="taxonomic scope" value="Bacteria"/>
</dbReference>
<dbReference type="EMBL" id="CP000473">
    <property type="protein sequence ID" value="ABJ81150.1"/>
    <property type="molecule type" value="Genomic_DNA"/>
</dbReference>
<dbReference type="KEGG" id="sus:Acid_0135"/>
<dbReference type="InterPro" id="IPR011990">
    <property type="entry name" value="TPR-like_helical_dom_sf"/>
</dbReference>